<gene>
    <name evidence="2" type="ORF">IM725_19390</name>
</gene>
<keyword evidence="1" id="KW-1133">Transmembrane helix</keyword>
<proteinExistence type="predicted"/>
<keyword evidence="3" id="KW-1185">Reference proteome</keyword>
<keyword evidence="1" id="KW-0812">Transmembrane</keyword>
<evidence type="ECO:0000313" key="2">
    <source>
        <dbReference type="EMBL" id="MBE7942739.1"/>
    </source>
</evidence>
<evidence type="ECO:0000313" key="3">
    <source>
        <dbReference type="Proteomes" id="UP000715965"/>
    </source>
</evidence>
<feature type="transmembrane region" description="Helical" evidence="1">
    <location>
        <begin position="34"/>
        <end position="54"/>
    </location>
</feature>
<evidence type="ECO:0000256" key="1">
    <source>
        <dbReference type="SAM" id="Phobius"/>
    </source>
</evidence>
<protein>
    <submittedName>
        <fullName evidence="2">Uncharacterized protein</fullName>
    </submittedName>
</protein>
<keyword evidence="1" id="KW-0472">Membrane</keyword>
<dbReference type="RefSeq" id="WP_193782286.1">
    <property type="nucleotide sequence ID" value="NZ_JADDOJ010000130.1"/>
</dbReference>
<feature type="transmembrane region" description="Helical" evidence="1">
    <location>
        <begin position="66"/>
        <end position="86"/>
    </location>
</feature>
<dbReference type="EMBL" id="JADDOJ010000130">
    <property type="protein sequence ID" value="MBE7942739.1"/>
    <property type="molecule type" value="Genomic_DNA"/>
</dbReference>
<sequence>MPAYGTEFSLQLATLLAAWTLLLGFGELAESGFALLAFWCFASTVGQSLPLLAARAFHLSQAGYDMLFAAVVAPLLMAWLGWLGSLRAGWSSPDPLENLQRALVALLVPFLWQYGRGSRLPDPHLRSACGIRYAAFPPPDGAEDPDGVQLRDFEEDDQKRFLDDFEHVLLQLELDPIDAGLRLAGFLVLAEAALLRWVPLPAGWPGHLVQQAGVAALAWGYMAGFVRFGQLRNARYQLLRLWSAEALRRTGRLVAFTVGTDRRLRLRLFDAGAVGRAERVRFEGELHLVLHPATLDFRRCMAHARVARAPWAFQASLRAWKPA</sequence>
<organism evidence="2 3">
    <name type="scientific">Ramlibacter aquaticus</name>
    <dbReference type="NCBI Taxonomy" id="2780094"/>
    <lineage>
        <taxon>Bacteria</taxon>
        <taxon>Pseudomonadati</taxon>
        <taxon>Pseudomonadota</taxon>
        <taxon>Betaproteobacteria</taxon>
        <taxon>Burkholderiales</taxon>
        <taxon>Comamonadaceae</taxon>
        <taxon>Ramlibacter</taxon>
    </lineage>
</organism>
<comment type="caution">
    <text evidence="2">The sequence shown here is derived from an EMBL/GenBank/DDBJ whole genome shotgun (WGS) entry which is preliminary data.</text>
</comment>
<name>A0ABR9SLJ7_9BURK</name>
<dbReference type="Proteomes" id="UP000715965">
    <property type="component" value="Unassembled WGS sequence"/>
</dbReference>
<reference evidence="2 3" key="1">
    <citation type="submission" date="2020-10" db="EMBL/GenBank/DDBJ databases">
        <title>Draft genome of Ramlibacter aquaticus LMG 30558.</title>
        <authorList>
            <person name="Props R."/>
        </authorList>
    </citation>
    <scope>NUCLEOTIDE SEQUENCE [LARGE SCALE GENOMIC DNA]</scope>
    <source>
        <strain evidence="2 3">LMG 30558</strain>
    </source>
</reference>
<accession>A0ABR9SLJ7</accession>